<dbReference type="InterPro" id="IPR006121">
    <property type="entry name" value="HMA_dom"/>
</dbReference>
<accession>A0A3B1D5J8</accession>
<dbReference type="InterPro" id="IPR036163">
    <property type="entry name" value="HMA_dom_sf"/>
</dbReference>
<gene>
    <name evidence="2" type="ORF">MNBD_NITROSPIRAE01-438</name>
</gene>
<dbReference type="GO" id="GO:0046872">
    <property type="term" value="F:metal ion binding"/>
    <property type="evidence" value="ECO:0007669"/>
    <property type="project" value="InterPro"/>
</dbReference>
<protein>
    <recommendedName>
        <fullName evidence="1">HMA domain-containing protein</fullName>
    </recommendedName>
</protein>
<dbReference type="PROSITE" id="PS50846">
    <property type="entry name" value="HMA_2"/>
    <property type="match status" value="1"/>
</dbReference>
<dbReference type="CDD" id="cd00371">
    <property type="entry name" value="HMA"/>
    <property type="match status" value="1"/>
</dbReference>
<dbReference type="AlphaFoldDB" id="A0A3B1D5J8"/>
<dbReference type="Gene3D" id="3.30.70.100">
    <property type="match status" value="1"/>
</dbReference>
<name>A0A3B1D5J8_9ZZZZ</name>
<evidence type="ECO:0000313" key="2">
    <source>
        <dbReference type="EMBL" id="VAX31258.1"/>
    </source>
</evidence>
<sequence>MKNFKFRKLIAGFLFFFVLLMGGQRLETQATEGVQDKVIVLRVDGLGCITCEWNIEGKLDALPGVKESDLTSKRITWWNPFSEKEGKAVITYDGTKVTVEQLIETIEQSSDAVYTYSASVLTE</sequence>
<dbReference type="SUPFAM" id="SSF55008">
    <property type="entry name" value="HMA, heavy metal-associated domain"/>
    <property type="match status" value="1"/>
</dbReference>
<feature type="domain" description="HMA" evidence="1">
    <location>
        <begin position="37"/>
        <end position="114"/>
    </location>
</feature>
<dbReference type="EMBL" id="UOGF01000073">
    <property type="protein sequence ID" value="VAX31258.1"/>
    <property type="molecule type" value="Genomic_DNA"/>
</dbReference>
<evidence type="ECO:0000259" key="1">
    <source>
        <dbReference type="PROSITE" id="PS50846"/>
    </source>
</evidence>
<reference evidence="2" key="1">
    <citation type="submission" date="2018-06" db="EMBL/GenBank/DDBJ databases">
        <authorList>
            <person name="Zhirakovskaya E."/>
        </authorList>
    </citation>
    <scope>NUCLEOTIDE SEQUENCE</scope>
</reference>
<organism evidence="2">
    <name type="scientific">hydrothermal vent metagenome</name>
    <dbReference type="NCBI Taxonomy" id="652676"/>
    <lineage>
        <taxon>unclassified sequences</taxon>
        <taxon>metagenomes</taxon>
        <taxon>ecological metagenomes</taxon>
    </lineage>
</organism>
<proteinExistence type="predicted"/>